<evidence type="ECO:0000313" key="2">
    <source>
        <dbReference type="EMBL" id="MDV0444979.1"/>
    </source>
</evidence>
<accession>A0ABU3VNJ3</accession>
<name>A0ABU3VNJ3_9EURY</name>
<organism evidence="2 3">
    <name type="scientific">Methanimicrococcus hacksteinii</name>
    <dbReference type="NCBI Taxonomy" id="3028293"/>
    <lineage>
        <taxon>Archaea</taxon>
        <taxon>Methanobacteriati</taxon>
        <taxon>Methanobacteriota</taxon>
        <taxon>Stenosarchaea group</taxon>
        <taxon>Methanomicrobia</taxon>
        <taxon>Methanosarcinales</taxon>
        <taxon>Methanosarcinaceae</taxon>
        <taxon>Methanimicrococcus</taxon>
    </lineage>
</organism>
<dbReference type="Gene3D" id="3.60.15.10">
    <property type="entry name" value="Ribonuclease Z/Hydroxyacylglutathione hydrolase-like"/>
    <property type="match status" value="1"/>
</dbReference>
<dbReference type="RefSeq" id="WP_318785386.1">
    <property type="nucleotide sequence ID" value="NZ_JAWDKC010000011.1"/>
</dbReference>
<protein>
    <recommendedName>
        <fullName evidence="1">Metallo-beta-lactamase domain-containing protein</fullName>
    </recommendedName>
</protein>
<dbReference type="InterPro" id="IPR036866">
    <property type="entry name" value="RibonucZ/Hydroxyglut_hydro"/>
</dbReference>
<feature type="domain" description="Metallo-beta-lactamase" evidence="1">
    <location>
        <begin position="94"/>
        <end position="284"/>
    </location>
</feature>
<dbReference type="EMBL" id="JAWDKC010000011">
    <property type="protein sequence ID" value="MDV0444979.1"/>
    <property type="molecule type" value="Genomic_DNA"/>
</dbReference>
<gene>
    <name evidence="2" type="ORF">MmiAt1_05310</name>
</gene>
<sequence length="325" mass="37139">MSIEYLSNPNLPIIKNGWKGNPVRNGSFLNDRPSQISITKFAKSRLYNPQRTERKNDTFRLGFCPNDDFFKSDEDMIVWLGHASFFIRLGGVTLLTDPSYNSFPTRPRMVPIPCDVDVFKYVDYVLISHMHHDHADMRSLRKIFKGNKKTQALLPLGGHKYLKYFTSNWQEAGWYQQYRTVPEIEIYFLPSFHWSRMGLFDNNSTLWGSFIIRGNGKTIYFGGDTAWSSHFETISELFPSIDYAILPIGAYTPRSIAGTAHISPDEAVKAAGILGAENLIPMHYGTYKMGQEPLGEPYRKICRMNEDGEICGCLNCLDVGEEFLI</sequence>
<dbReference type="SUPFAM" id="SSF56281">
    <property type="entry name" value="Metallo-hydrolase/oxidoreductase"/>
    <property type="match status" value="1"/>
</dbReference>
<proteinExistence type="predicted"/>
<evidence type="ECO:0000313" key="3">
    <source>
        <dbReference type="Proteomes" id="UP001272052"/>
    </source>
</evidence>
<evidence type="ECO:0000259" key="1">
    <source>
        <dbReference type="Pfam" id="PF12706"/>
    </source>
</evidence>
<dbReference type="Proteomes" id="UP001272052">
    <property type="component" value="Unassembled WGS sequence"/>
</dbReference>
<dbReference type="Pfam" id="PF12706">
    <property type="entry name" value="Lactamase_B_2"/>
    <property type="match status" value="1"/>
</dbReference>
<dbReference type="PANTHER" id="PTHR15032:SF4">
    <property type="entry name" value="N-ACYL-PHOSPHATIDYLETHANOLAMINE-HYDROLYZING PHOSPHOLIPASE D"/>
    <property type="match status" value="1"/>
</dbReference>
<dbReference type="PANTHER" id="PTHR15032">
    <property type="entry name" value="N-ACYL-PHOSPHATIDYLETHANOLAMINE-HYDROLYZING PHOSPHOLIPASE D"/>
    <property type="match status" value="1"/>
</dbReference>
<dbReference type="InterPro" id="IPR001279">
    <property type="entry name" value="Metallo-B-lactamas"/>
</dbReference>
<keyword evidence="3" id="KW-1185">Reference proteome</keyword>
<reference evidence="2 3" key="1">
    <citation type="submission" date="2023-06" db="EMBL/GenBank/DDBJ databases">
        <title>Genome sequence of Methanimicrococcus sp. At1.</title>
        <authorList>
            <person name="Protasov E."/>
            <person name="Platt K."/>
            <person name="Poehlein A."/>
            <person name="Daniel R."/>
            <person name="Brune A."/>
        </authorList>
    </citation>
    <scope>NUCLEOTIDE SEQUENCE [LARGE SCALE GENOMIC DNA]</scope>
    <source>
        <strain evidence="2 3">At1</strain>
    </source>
</reference>
<comment type="caution">
    <text evidence="2">The sequence shown here is derived from an EMBL/GenBank/DDBJ whole genome shotgun (WGS) entry which is preliminary data.</text>
</comment>